<protein>
    <submittedName>
        <fullName evidence="1">Uncharacterized protein</fullName>
    </submittedName>
</protein>
<reference evidence="1 2" key="1">
    <citation type="submission" date="2021-09" db="EMBL/GenBank/DDBJ databases">
        <title>Isoptericola luteus sp. nov., a novel bacterium isolated from Harbin, the capital city of Heilongjiang province.</title>
        <authorList>
            <person name="Li J."/>
        </authorList>
    </citation>
    <scope>NUCLEOTIDE SEQUENCE [LARGE SCALE GENOMIC DNA]</scope>
    <source>
        <strain evidence="1 2">NEAU-Y5</strain>
    </source>
</reference>
<organism evidence="1 2">
    <name type="scientific">Isoptericola luteus</name>
    <dbReference type="NCBI Taxonomy" id="2879484"/>
    <lineage>
        <taxon>Bacteria</taxon>
        <taxon>Bacillati</taxon>
        <taxon>Actinomycetota</taxon>
        <taxon>Actinomycetes</taxon>
        <taxon>Micrococcales</taxon>
        <taxon>Promicromonosporaceae</taxon>
        <taxon>Isoptericola</taxon>
    </lineage>
</organism>
<dbReference type="Proteomes" id="UP001319870">
    <property type="component" value="Unassembled WGS sequence"/>
</dbReference>
<comment type="caution">
    <text evidence="1">The sequence shown here is derived from an EMBL/GenBank/DDBJ whole genome shotgun (WGS) entry which is preliminary data.</text>
</comment>
<name>A0ABS7ZL74_9MICO</name>
<dbReference type="RefSeq" id="WP_225566959.1">
    <property type="nucleotide sequence ID" value="NZ_JAIXCQ010000019.1"/>
</dbReference>
<dbReference type="EMBL" id="JAIXCQ010000019">
    <property type="protein sequence ID" value="MCA5895227.1"/>
    <property type="molecule type" value="Genomic_DNA"/>
</dbReference>
<proteinExistence type="predicted"/>
<sequence>MTTPHDERPSSLLDPHEIALLSRALVEWGGPARASDLLARGMGFADGRTLVQRCAALGADLTQDIPLEAADWARVLLAVEIVFASDLVGSGTDWRTTTGLDDDETIRLLRRIQRKLGRVVRPYYGTTPGTSS</sequence>
<gene>
    <name evidence="1" type="ORF">LEP48_18005</name>
</gene>
<keyword evidence="2" id="KW-1185">Reference proteome</keyword>
<evidence type="ECO:0000313" key="2">
    <source>
        <dbReference type="Proteomes" id="UP001319870"/>
    </source>
</evidence>
<evidence type="ECO:0000313" key="1">
    <source>
        <dbReference type="EMBL" id="MCA5895227.1"/>
    </source>
</evidence>
<accession>A0ABS7ZL74</accession>